<comment type="caution">
    <text evidence="1">The sequence shown here is derived from an EMBL/GenBank/DDBJ whole genome shotgun (WGS) entry which is preliminary data.</text>
</comment>
<dbReference type="RefSeq" id="WP_277900572.1">
    <property type="nucleotide sequence ID" value="NZ_JAPMUA010000004.1"/>
</dbReference>
<evidence type="ECO:0000313" key="2">
    <source>
        <dbReference type="Proteomes" id="UP001153642"/>
    </source>
</evidence>
<reference evidence="1" key="1">
    <citation type="submission" date="2022-11" db="EMBL/GenBank/DDBJ databases">
        <title>High-quality draft genome sequence of Galbibacter sp. strain CMA-7.</title>
        <authorList>
            <person name="Wei L."/>
            <person name="Dong C."/>
            <person name="Shao Z."/>
        </authorList>
    </citation>
    <scope>NUCLEOTIDE SEQUENCE</scope>
    <source>
        <strain evidence="1">CMA-7</strain>
    </source>
</reference>
<proteinExistence type="predicted"/>
<keyword evidence="2" id="KW-1185">Reference proteome</keyword>
<accession>A0ABT6FTJ2</accession>
<dbReference type="Gene3D" id="2.40.160.60">
    <property type="entry name" value="Outer membrane protein transport protein (OMPP1/FadL/TodX)"/>
    <property type="match status" value="1"/>
</dbReference>
<dbReference type="EMBL" id="JAPMUA010000004">
    <property type="protein sequence ID" value="MDG3586593.1"/>
    <property type="molecule type" value="Genomic_DNA"/>
</dbReference>
<gene>
    <name evidence="1" type="ORF">OSR52_12020</name>
</gene>
<sequence length="164" mass="18363">MLGITHSASAQQMNQNYNQSDFWQRVRFGGGLGISFGDDFFSGSISPSAIYQVTPQFATGIGLDFTYTDAEYYNAFVYGASAIALFNPIREIQLSAEFEQLRVNRDYDVIGGGSITEDYWYPALFLGAGYNTGPVTMGVRYDVLYDDDKSIYASAFMPFVMFYF</sequence>
<evidence type="ECO:0000313" key="1">
    <source>
        <dbReference type="EMBL" id="MDG3586593.1"/>
    </source>
</evidence>
<organism evidence="1 2">
    <name type="scientific">Galbibacter pacificus</name>
    <dbReference type="NCBI Taxonomy" id="2996052"/>
    <lineage>
        <taxon>Bacteria</taxon>
        <taxon>Pseudomonadati</taxon>
        <taxon>Bacteroidota</taxon>
        <taxon>Flavobacteriia</taxon>
        <taxon>Flavobacteriales</taxon>
        <taxon>Flavobacteriaceae</taxon>
        <taxon>Galbibacter</taxon>
    </lineage>
</organism>
<dbReference type="Proteomes" id="UP001153642">
    <property type="component" value="Unassembled WGS sequence"/>
</dbReference>
<protein>
    <submittedName>
        <fullName evidence="1">Alpha-ketoglutarate decarboxylase</fullName>
    </submittedName>
</protein>
<name>A0ABT6FTJ2_9FLAO</name>